<gene>
    <name evidence="3" type="ORF">GALL_366670</name>
</gene>
<comment type="caution">
    <text evidence="3">The sequence shown here is derived from an EMBL/GenBank/DDBJ whole genome shotgun (WGS) entry which is preliminary data.</text>
</comment>
<proteinExistence type="predicted"/>
<feature type="region of interest" description="Disordered" evidence="2">
    <location>
        <begin position="15"/>
        <end position="46"/>
    </location>
</feature>
<keyword evidence="1" id="KW-0378">Hydrolase</keyword>
<sequence length="203" mass="20732">MLVLVGLVAGACSAPSAARPTAPVGVSVAPAPSSVPSVPPSPAASSAPAAAAHLSRSVPVRLQIPAIGVDSTLMPLGLNADGTMQVPPSGFPAGWYTGAPTPGELGPAIIAGHVDWNGPGVFYELRRVVPGDTISVTRADTRVVVFRVTRVAQYPKVAFPTSLVYGNVDYAGLRLITCGGSWDAQAHHYVDDTVVFAELVSPS</sequence>
<name>A0A1J5QD53_9ZZZZ</name>
<dbReference type="InterPro" id="IPR005754">
    <property type="entry name" value="Sortase"/>
</dbReference>
<evidence type="ECO:0000256" key="2">
    <source>
        <dbReference type="SAM" id="MobiDB-lite"/>
    </source>
</evidence>
<feature type="compositionally biased region" description="Low complexity" evidence="2">
    <location>
        <begin position="22"/>
        <end position="36"/>
    </location>
</feature>
<accession>A0A1J5QD53</accession>
<dbReference type="EMBL" id="MLJW01000909">
    <property type="protein sequence ID" value="OIQ81558.1"/>
    <property type="molecule type" value="Genomic_DNA"/>
</dbReference>
<dbReference type="Gene3D" id="2.40.260.10">
    <property type="entry name" value="Sortase"/>
    <property type="match status" value="1"/>
</dbReference>
<dbReference type="SUPFAM" id="SSF63817">
    <property type="entry name" value="Sortase"/>
    <property type="match status" value="1"/>
</dbReference>
<dbReference type="NCBIfam" id="NF033748">
    <property type="entry name" value="class_F_sortase"/>
    <property type="match status" value="1"/>
</dbReference>
<dbReference type="Pfam" id="PF04203">
    <property type="entry name" value="Sortase"/>
    <property type="match status" value="1"/>
</dbReference>
<dbReference type="InterPro" id="IPR042001">
    <property type="entry name" value="Sortase_F"/>
</dbReference>
<protein>
    <submittedName>
        <fullName evidence="3">Sortase family protein</fullName>
    </submittedName>
</protein>
<dbReference type="CDD" id="cd05829">
    <property type="entry name" value="Sortase_F"/>
    <property type="match status" value="1"/>
</dbReference>
<dbReference type="GO" id="GO:0016787">
    <property type="term" value="F:hydrolase activity"/>
    <property type="evidence" value="ECO:0007669"/>
    <property type="project" value="UniProtKB-KW"/>
</dbReference>
<organism evidence="3">
    <name type="scientific">mine drainage metagenome</name>
    <dbReference type="NCBI Taxonomy" id="410659"/>
    <lineage>
        <taxon>unclassified sequences</taxon>
        <taxon>metagenomes</taxon>
        <taxon>ecological metagenomes</taxon>
    </lineage>
</organism>
<dbReference type="InterPro" id="IPR023365">
    <property type="entry name" value="Sortase_dom-sf"/>
</dbReference>
<reference evidence="3" key="1">
    <citation type="submission" date="2016-10" db="EMBL/GenBank/DDBJ databases">
        <title>Sequence of Gallionella enrichment culture.</title>
        <authorList>
            <person name="Poehlein A."/>
            <person name="Muehling M."/>
            <person name="Daniel R."/>
        </authorList>
    </citation>
    <scope>NUCLEOTIDE SEQUENCE</scope>
</reference>
<evidence type="ECO:0000313" key="3">
    <source>
        <dbReference type="EMBL" id="OIQ81558.1"/>
    </source>
</evidence>
<dbReference type="AlphaFoldDB" id="A0A1J5QD53"/>
<evidence type="ECO:0000256" key="1">
    <source>
        <dbReference type="ARBA" id="ARBA00022801"/>
    </source>
</evidence>